<dbReference type="GeneID" id="17268234"/>
<comment type="subcellular location">
    <subcellularLocation>
        <location evidence="1">Membrane</location>
        <topology evidence="1">Multi-pass membrane protein</topology>
    </subcellularLocation>
</comment>
<evidence type="ECO:0000256" key="1">
    <source>
        <dbReference type="ARBA" id="ARBA00004141"/>
    </source>
</evidence>
<feature type="transmembrane region" description="Helical" evidence="6">
    <location>
        <begin position="87"/>
        <end position="109"/>
    </location>
</feature>
<evidence type="ECO:0000256" key="2">
    <source>
        <dbReference type="ARBA" id="ARBA00005335"/>
    </source>
</evidence>
<dbReference type="InterPro" id="IPR007919">
    <property type="entry name" value="UPF0220"/>
</dbReference>
<dbReference type="PaxDb" id="2903-EOD22705"/>
<evidence type="ECO:0000256" key="5">
    <source>
        <dbReference type="ARBA" id="ARBA00023136"/>
    </source>
</evidence>
<dbReference type="PANTHER" id="PTHR13180">
    <property type="entry name" value="SMALL MEMBRANE PROTEIN-RELATED"/>
    <property type="match status" value="1"/>
</dbReference>
<evidence type="ECO:0000313" key="7">
    <source>
        <dbReference type="EnsemblProtists" id="EOD22705"/>
    </source>
</evidence>
<reference evidence="8" key="1">
    <citation type="journal article" date="2013" name="Nature">
        <title>Pan genome of the phytoplankton Emiliania underpins its global distribution.</title>
        <authorList>
            <person name="Read B.A."/>
            <person name="Kegel J."/>
            <person name="Klute M.J."/>
            <person name="Kuo A."/>
            <person name="Lefebvre S.C."/>
            <person name="Maumus F."/>
            <person name="Mayer C."/>
            <person name="Miller J."/>
            <person name="Monier A."/>
            <person name="Salamov A."/>
            <person name="Young J."/>
            <person name="Aguilar M."/>
            <person name="Claverie J.M."/>
            <person name="Frickenhaus S."/>
            <person name="Gonzalez K."/>
            <person name="Herman E.K."/>
            <person name="Lin Y.C."/>
            <person name="Napier J."/>
            <person name="Ogata H."/>
            <person name="Sarno A.F."/>
            <person name="Shmutz J."/>
            <person name="Schroeder D."/>
            <person name="de Vargas C."/>
            <person name="Verret F."/>
            <person name="von Dassow P."/>
            <person name="Valentin K."/>
            <person name="Van de Peer Y."/>
            <person name="Wheeler G."/>
            <person name="Dacks J.B."/>
            <person name="Delwiche C.F."/>
            <person name="Dyhrman S.T."/>
            <person name="Glockner G."/>
            <person name="John U."/>
            <person name="Richards T."/>
            <person name="Worden A.Z."/>
            <person name="Zhang X."/>
            <person name="Grigoriev I.V."/>
            <person name="Allen A.E."/>
            <person name="Bidle K."/>
            <person name="Borodovsky M."/>
            <person name="Bowler C."/>
            <person name="Brownlee C."/>
            <person name="Cock J.M."/>
            <person name="Elias M."/>
            <person name="Gladyshev V.N."/>
            <person name="Groth M."/>
            <person name="Guda C."/>
            <person name="Hadaegh A."/>
            <person name="Iglesias-Rodriguez M.D."/>
            <person name="Jenkins J."/>
            <person name="Jones B.M."/>
            <person name="Lawson T."/>
            <person name="Leese F."/>
            <person name="Lindquist E."/>
            <person name="Lobanov A."/>
            <person name="Lomsadze A."/>
            <person name="Malik S.B."/>
            <person name="Marsh M.E."/>
            <person name="Mackinder L."/>
            <person name="Mock T."/>
            <person name="Mueller-Roeber B."/>
            <person name="Pagarete A."/>
            <person name="Parker M."/>
            <person name="Probert I."/>
            <person name="Quesneville H."/>
            <person name="Raines C."/>
            <person name="Rensing S.A."/>
            <person name="Riano-Pachon D.M."/>
            <person name="Richier S."/>
            <person name="Rokitta S."/>
            <person name="Shiraiwa Y."/>
            <person name="Soanes D.M."/>
            <person name="van der Giezen M."/>
            <person name="Wahlund T.M."/>
            <person name="Williams B."/>
            <person name="Wilson W."/>
            <person name="Wolfe G."/>
            <person name="Wurch L.L."/>
        </authorList>
    </citation>
    <scope>NUCLEOTIDE SEQUENCE</scope>
</reference>
<evidence type="ECO:0000313" key="8">
    <source>
        <dbReference type="Proteomes" id="UP000013827"/>
    </source>
</evidence>
<dbReference type="RefSeq" id="XP_005775134.1">
    <property type="nucleotide sequence ID" value="XM_005775077.1"/>
</dbReference>
<reference evidence="7" key="2">
    <citation type="submission" date="2024-10" db="UniProtKB">
        <authorList>
            <consortium name="EnsemblProtists"/>
        </authorList>
    </citation>
    <scope>IDENTIFICATION</scope>
</reference>
<dbReference type="STRING" id="2903.R1E7I0"/>
<evidence type="ECO:0000256" key="4">
    <source>
        <dbReference type="ARBA" id="ARBA00022989"/>
    </source>
</evidence>
<dbReference type="Pfam" id="PF05255">
    <property type="entry name" value="UPF0220"/>
    <property type="match status" value="1"/>
</dbReference>
<protein>
    <submittedName>
        <fullName evidence="7">Uncharacterized protein</fullName>
    </submittedName>
</protein>
<keyword evidence="4 6" id="KW-1133">Transmembrane helix</keyword>
<organism evidence="7 8">
    <name type="scientific">Emiliania huxleyi (strain CCMP1516)</name>
    <dbReference type="NCBI Taxonomy" id="280463"/>
    <lineage>
        <taxon>Eukaryota</taxon>
        <taxon>Haptista</taxon>
        <taxon>Haptophyta</taxon>
        <taxon>Prymnesiophyceae</taxon>
        <taxon>Isochrysidales</taxon>
        <taxon>Noelaerhabdaceae</taxon>
        <taxon>Emiliania</taxon>
    </lineage>
</organism>
<accession>A0A0D3JGS0</accession>
<proteinExistence type="inferred from homology"/>
<keyword evidence="3 6" id="KW-0812">Transmembrane</keyword>
<feature type="transmembrane region" description="Helical" evidence="6">
    <location>
        <begin position="53"/>
        <end position="75"/>
    </location>
</feature>
<evidence type="ECO:0000256" key="6">
    <source>
        <dbReference type="SAM" id="Phobius"/>
    </source>
</evidence>
<dbReference type="HOGENOM" id="CLU_1734902_0_0_1"/>
<keyword evidence="5 6" id="KW-0472">Membrane</keyword>
<sequence length="151" mass="15481">MGGRHAARSDSSAVGALAAAGGGVLFASGWLVWIDGVAAAANDYGFGTPGADWVPGILQTVALLMVNAITWSAMADGGFDDSVAQKVKAWVFVSFVFAFSGLIASTYILVRESNSPTAPGSHDSAVRGLLQNLLIFGSSLLFRAGRLSDGD</sequence>
<name>A0A0D3JGS0_EMIH1</name>
<dbReference type="Proteomes" id="UP000013827">
    <property type="component" value="Unassembled WGS sequence"/>
</dbReference>
<dbReference type="KEGG" id="ehx:EMIHUDRAFT_195023"/>
<dbReference type="EnsemblProtists" id="EOD22705">
    <property type="protein sequence ID" value="EOD22705"/>
    <property type="gene ID" value="EMIHUDRAFT_195023"/>
</dbReference>
<dbReference type="AlphaFoldDB" id="A0A0D3JGS0"/>
<feature type="transmembrane region" description="Helical" evidence="6">
    <location>
        <begin position="129"/>
        <end position="145"/>
    </location>
</feature>
<comment type="similarity">
    <text evidence="2">Belongs to the UPF0220 family.</text>
</comment>
<feature type="transmembrane region" description="Helical" evidence="6">
    <location>
        <begin position="12"/>
        <end position="33"/>
    </location>
</feature>
<evidence type="ECO:0000256" key="3">
    <source>
        <dbReference type="ARBA" id="ARBA00022692"/>
    </source>
</evidence>
<dbReference type="GO" id="GO:0016020">
    <property type="term" value="C:membrane"/>
    <property type="evidence" value="ECO:0007669"/>
    <property type="project" value="UniProtKB-SubCell"/>
</dbReference>
<keyword evidence="8" id="KW-1185">Reference proteome</keyword>